<dbReference type="Pfam" id="PF05424">
    <property type="entry name" value="Duffy_binding"/>
    <property type="match status" value="1"/>
</dbReference>
<reference evidence="2" key="1">
    <citation type="journal article" date="2003" name="J. Infect. Dis.">
        <title>Common surface-antigen var genes of limited diversity expressed by Plasmodium falciparum placental isolates separated by time and space.</title>
        <authorList>
            <person name="Khattab A."/>
            <person name="Kremsner P.G."/>
            <person name="Klinkert M.Q."/>
        </authorList>
    </citation>
    <scope>NUCLEOTIDE SEQUENCE</scope>
</reference>
<protein>
    <submittedName>
        <fullName evidence="2">Erythrocyte membrane protein 1 Gb56var4</fullName>
    </submittedName>
</protein>
<evidence type="ECO:0000313" key="2">
    <source>
        <dbReference type="EMBL" id="AAN86329.1"/>
    </source>
</evidence>
<dbReference type="InterPro" id="IPR042202">
    <property type="entry name" value="Duffy-ag-bd_sf"/>
</dbReference>
<dbReference type="GO" id="GO:0016020">
    <property type="term" value="C:membrane"/>
    <property type="evidence" value="ECO:0007669"/>
    <property type="project" value="InterPro"/>
</dbReference>
<accession>Q8I968</accession>
<dbReference type="SUPFAM" id="SSF140924">
    <property type="entry name" value="Duffy binding domain-like"/>
    <property type="match status" value="1"/>
</dbReference>
<dbReference type="AlphaFoldDB" id="Q8I968"/>
<dbReference type="GO" id="GO:0046789">
    <property type="term" value="F:host cell surface receptor binding"/>
    <property type="evidence" value="ECO:0007669"/>
    <property type="project" value="InterPro"/>
</dbReference>
<feature type="domain" description="Duffy-antigen binding" evidence="1">
    <location>
        <begin position="1"/>
        <end position="145"/>
    </location>
</feature>
<dbReference type="EMBL" id="AF547147">
    <property type="protein sequence ID" value="AAN86329.1"/>
    <property type="molecule type" value="Genomic_DNA"/>
</dbReference>
<name>Q8I968_PLAFA</name>
<sequence>PRRQELCLHYLEKVVKNTEELKNAFVKCAGAETFLLWNYYKSKNGNAEDLDENLKDGTIPEDFKRQMFYTFGDYRDLCLGPDYIIKQRLHLGAVGMAKDNINAVFSIIAQRSIKDREIWWEKNGPEIWKGMLCALTNASGAKKETLTDKYKYESVTFGDNSDPNLQTFSSRPQFLRW</sequence>
<proteinExistence type="predicted"/>
<feature type="non-terminal residue" evidence="2">
    <location>
        <position position="177"/>
    </location>
</feature>
<dbReference type="Gene3D" id="1.20.1310.20">
    <property type="entry name" value="Duffy-antigen binding domain"/>
    <property type="match status" value="1"/>
</dbReference>
<feature type="non-terminal residue" evidence="2">
    <location>
        <position position="1"/>
    </location>
</feature>
<dbReference type="InterPro" id="IPR008602">
    <property type="entry name" value="Duffy-antigen-binding"/>
</dbReference>
<evidence type="ECO:0000259" key="1">
    <source>
        <dbReference type="Pfam" id="PF05424"/>
    </source>
</evidence>
<organism evidence="2">
    <name type="scientific">Plasmodium falciparum</name>
    <name type="common">malaria parasite P. falciparum</name>
    <dbReference type="NCBI Taxonomy" id="5833"/>
    <lineage>
        <taxon>Eukaryota</taxon>
        <taxon>Sar</taxon>
        <taxon>Alveolata</taxon>
        <taxon>Apicomplexa</taxon>
        <taxon>Aconoidasida</taxon>
        <taxon>Haemosporida</taxon>
        <taxon>Plasmodiidae</taxon>
        <taxon>Plasmodium</taxon>
        <taxon>Plasmodium (Laverania)</taxon>
    </lineage>
</organism>